<dbReference type="EMBL" id="JAIWYP010000002">
    <property type="protein sequence ID" value="KAH3870072.1"/>
    <property type="molecule type" value="Genomic_DNA"/>
</dbReference>
<sequence>MSTVGGRPGRTGACAMLIVTGKGIDTNNVSAATPTNWPLEGPALVTISSKSYVTETA</sequence>
<proteinExistence type="predicted"/>
<dbReference type="Proteomes" id="UP000828390">
    <property type="component" value="Unassembled WGS sequence"/>
</dbReference>
<evidence type="ECO:0000313" key="1">
    <source>
        <dbReference type="EMBL" id="KAH3870072.1"/>
    </source>
</evidence>
<keyword evidence="2" id="KW-1185">Reference proteome</keyword>
<reference evidence="1" key="2">
    <citation type="submission" date="2020-11" db="EMBL/GenBank/DDBJ databases">
        <authorList>
            <person name="McCartney M.A."/>
            <person name="Auch B."/>
            <person name="Kono T."/>
            <person name="Mallez S."/>
            <person name="Becker A."/>
            <person name="Gohl D.M."/>
            <person name="Silverstein K.A.T."/>
            <person name="Koren S."/>
            <person name="Bechman K.B."/>
            <person name="Herman A."/>
            <person name="Abrahante J.E."/>
            <person name="Garbe J."/>
        </authorList>
    </citation>
    <scope>NUCLEOTIDE SEQUENCE</scope>
    <source>
        <strain evidence="1">Duluth1</strain>
        <tissue evidence="1">Whole animal</tissue>
    </source>
</reference>
<dbReference type="AlphaFoldDB" id="A0A9D4M6N4"/>
<gene>
    <name evidence="1" type="ORF">DPMN_033252</name>
</gene>
<comment type="caution">
    <text evidence="1">The sequence shown here is derived from an EMBL/GenBank/DDBJ whole genome shotgun (WGS) entry which is preliminary data.</text>
</comment>
<protein>
    <submittedName>
        <fullName evidence="1">Uncharacterized protein</fullName>
    </submittedName>
</protein>
<accession>A0A9D4M6N4</accession>
<organism evidence="1 2">
    <name type="scientific">Dreissena polymorpha</name>
    <name type="common">Zebra mussel</name>
    <name type="synonym">Mytilus polymorpha</name>
    <dbReference type="NCBI Taxonomy" id="45954"/>
    <lineage>
        <taxon>Eukaryota</taxon>
        <taxon>Metazoa</taxon>
        <taxon>Spiralia</taxon>
        <taxon>Lophotrochozoa</taxon>
        <taxon>Mollusca</taxon>
        <taxon>Bivalvia</taxon>
        <taxon>Autobranchia</taxon>
        <taxon>Heteroconchia</taxon>
        <taxon>Euheterodonta</taxon>
        <taxon>Imparidentia</taxon>
        <taxon>Neoheterodontei</taxon>
        <taxon>Myida</taxon>
        <taxon>Dreissenoidea</taxon>
        <taxon>Dreissenidae</taxon>
        <taxon>Dreissena</taxon>
    </lineage>
</organism>
<name>A0A9D4M6N4_DREPO</name>
<reference evidence="1" key="1">
    <citation type="journal article" date="2019" name="bioRxiv">
        <title>The Genome of the Zebra Mussel, Dreissena polymorpha: A Resource for Invasive Species Research.</title>
        <authorList>
            <person name="McCartney M.A."/>
            <person name="Auch B."/>
            <person name="Kono T."/>
            <person name="Mallez S."/>
            <person name="Zhang Y."/>
            <person name="Obille A."/>
            <person name="Becker A."/>
            <person name="Abrahante J.E."/>
            <person name="Garbe J."/>
            <person name="Badalamenti J.P."/>
            <person name="Herman A."/>
            <person name="Mangelson H."/>
            <person name="Liachko I."/>
            <person name="Sullivan S."/>
            <person name="Sone E.D."/>
            <person name="Koren S."/>
            <person name="Silverstein K.A.T."/>
            <person name="Beckman K.B."/>
            <person name="Gohl D.M."/>
        </authorList>
    </citation>
    <scope>NUCLEOTIDE SEQUENCE</scope>
    <source>
        <strain evidence="1">Duluth1</strain>
        <tissue evidence="1">Whole animal</tissue>
    </source>
</reference>
<evidence type="ECO:0000313" key="2">
    <source>
        <dbReference type="Proteomes" id="UP000828390"/>
    </source>
</evidence>